<dbReference type="Pfam" id="PF01522">
    <property type="entry name" value="Polysacc_deac_1"/>
    <property type="match status" value="1"/>
</dbReference>
<evidence type="ECO:0000256" key="1">
    <source>
        <dbReference type="SAM" id="SignalP"/>
    </source>
</evidence>
<dbReference type="PROSITE" id="PS51677">
    <property type="entry name" value="NODB"/>
    <property type="match status" value="1"/>
</dbReference>
<dbReference type="AlphaFoldDB" id="A0A5A9XHH1"/>
<evidence type="ECO:0000313" key="3">
    <source>
        <dbReference type="EMBL" id="KAA0892083.1"/>
    </source>
</evidence>
<dbReference type="RefSeq" id="WP_149307021.1">
    <property type="nucleotide sequence ID" value="NZ_SRSD01000004.1"/>
</dbReference>
<dbReference type="OrthoDB" id="9784220at2"/>
<dbReference type="GO" id="GO:0016810">
    <property type="term" value="F:hydrolase activity, acting on carbon-nitrogen (but not peptide) bonds"/>
    <property type="evidence" value="ECO:0007669"/>
    <property type="project" value="InterPro"/>
</dbReference>
<accession>A0A5A9XHH1</accession>
<dbReference type="CDD" id="cd10955">
    <property type="entry name" value="CE4_BH0857_like"/>
    <property type="match status" value="1"/>
</dbReference>
<organism evidence="3 4">
    <name type="scientific">Oryzomonas rubra</name>
    <dbReference type="NCBI Taxonomy" id="2509454"/>
    <lineage>
        <taxon>Bacteria</taxon>
        <taxon>Pseudomonadati</taxon>
        <taxon>Thermodesulfobacteriota</taxon>
        <taxon>Desulfuromonadia</taxon>
        <taxon>Geobacterales</taxon>
        <taxon>Geobacteraceae</taxon>
        <taxon>Oryzomonas</taxon>
    </lineage>
</organism>
<keyword evidence="4" id="KW-1185">Reference proteome</keyword>
<dbReference type="EMBL" id="SRSD01000004">
    <property type="protein sequence ID" value="KAA0892083.1"/>
    <property type="molecule type" value="Genomic_DNA"/>
</dbReference>
<dbReference type="InterPro" id="IPR002509">
    <property type="entry name" value="NODB_dom"/>
</dbReference>
<evidence type="ECO:0000259" key="2">
    <source>
        <dbReference type="PROSITE" id="PS51677"/>
    </source>
</evidence>
<dbReference type="GO" id="GO:0005975">
    <property type="term" value="P:carbohydrate metabolic process"/>
    <property type="evidence" value="ECO:0007669"/>
    <property type="project" value="InterPro"/>
</dbReference>
<evidence type="ECO:0000313" key="4">
    <source>
        <dbReference type="Proteomes" id="UP000324298"/>
    </source>
</evidence>
<feature type="chain" id="PRO_5022877642" evidence="1">
    <location>
        <begin position="29"/>
        <end position="271"/>
    </location>
</feature>
<proteinExistence type="predicted"/>
<dbReference type="Gene3D" id="3.20.20.370">
    <property type="entry name" value="Glycoside hydrolase/deacetylase"/>
    <property type="match status" value="1"/>
</dbReference>
<dbReference type="InterPro" id="IPR011330">
    <property type="entry name" value="Glyco_hydro/deAcase_b/a-brl"/>
</dbReference>
<dbReference type="PANTHER" id="PTHR10587">
    <property type="entry name" value="GLYCOSYL TRANSFERASE-RELATED"/>
    <property type="match status" value="1"/>
</dbReference>
<sequence length="271" mass="29285">MLGLLFGKIRVVYPALSVLLLSAVPVWATEPAPPLDALKQEVSARFSGRKPLQWGETVSGVRTRLDTRDKVVALTLDACGSGKGNGVDATLMNFLAQERIPATLFINARWIDANPELFKRLAANPLFEIANHGMWHKPASVIGRSVYGIKGTKDAKELVEEIERNARKIEAITGKRPRLYRSGTAYYDEVAVEVAGALGHEVAGFSILGDAGATYSAPKVTAALVKAVPGDIIICHMNHPESGTGAGIMAAVPELLRRGFHFVRMSDYPLK</sequence>
<dbReference type="InterPro" id="IPR050248">
    <property type="entry name" value="Polysacc_deacetylase_ArnD"/>
</dbReference>
<keyword evidence="1" id="KW-0732">Signal</keyword>
<gene>
    <name evidence="3" type="ORF">ET418_07690</name>
</gene>
<comment type="caution">
    <text evidence="3">The sequence shown here is derived from an EMBL/GenBank/DDBJ whole genome shotgun (WGS) entry which is preliminary data.</text>
</comment>
<reference evidence="3 4" key="1">
    <citation type="submission" date="2019-04" db="EMBL/GenBank/DDBJ databases">
        <title>Geobacter ruber sp. nov., ferric-reducing bacteria isolated from paddy soil.</title>
        <authorList>
            <person name="Xu Z."/>
            <person name="Masuda Y."/>
            <person name="Itoh H."/>
            <person name="Senoo K."/>
        </authorList>
    </citation>
    <scope>NUCLEOTIDE SEQUENCE [LARGE SCALE GENOMIC DNA]</scope>
    <source>
        <strain evidence="3 4">Red88</strain>
    </source>
</reference>
<dbReference type="PANTHER" id="PTHR10587:SF134">
    <property type="entry name" value="SECRETED PROTEIN"/>
    <property type="match status" value="1"/>
</dbReference>
<dbReference type="Proteomes" id="UP000324298">
    <property type="component" value="Unassembled WGS sequence"/>
</dbReference>
<dbReference type="SUPFAM" id="SSF88713">
    <property type="entry name" value="Glycoside hydrolase/deacetylase"/>
    <property type="match status" value="1"/>
</dbReference>
<protein>
    <submittedName>
        <fullName evidence="3">Polysaccharide deacetylase</fullName>
    </submittedName>
</protein>
<feature type="domain" description="NodB homology" evidence="2">
    <location>
        <begin position="70"/>
        <end position="271"/>
    </location>
</feature>
<feature type="signal peptide" evidence="1">
    <location>
        <begin position="1"/>
        <end position="28"/>
    </location>
</feature>
<name>A0A5A9XHH1_9BACT</name>